<dbReference type="InterPro" id="IPR051429">
    <property type="entry name" value="Encapsulin_nc"/>
</dbReference>
<dbReference type="Gene3D" id="3.30.2320.10">
    <property type="entry name" value="hypothetical protein PF0899 domain"/>
    <property type="match status" value="1"/>
</dbReference>
<gene>
    <name evidence="4" type="ORF">DB32_003353</name>
</gene>
<evidence type="ECO:0000313" key="4">
    <source>
        <dbReference type="EMBL" id="AKF06204.1"/>
    </source>
</evidence>
<dbReference type="PIRSF" id="PIRSF019254">
    <property type="entry name" value="CFP29"/>
    <property type="match status" value="1"/>
</dbReference>
<evidence type="ECO:0000256" key="2">
    <source>
        <dbReference type="ARBA" id="ARBA00033743"/>
    </source>
</evidence>
<dbReference type="EMBL" id="CP011125">
    <property type="protein sequence ID" value="AKF06204.1"/>
    <property type="molecule type" value="Genomic_DNA"/>
</dbReference>
<comment type="subcellular location">
    <subcellularLocation>
        <location evidence="1">Encapsulin nanocompartment</location>
    </subcellularLocation>
</comment>
<dbReference type="RefSeq" id="WP_053233397.1">
    <property type="nucleotide sequence ID" value="NZ_CP011125.1"/>
</dbReference>
<dbReference type="Gene3D" id="3.30.2400.30">
    <property type="match status" value="1"/>
</dbReference>
<accession>A0A0F6SF25</accession>
<evidence type="ECO:0008006" key="6">
    <source>
        <dbReference type="Google" id="ProtNLM"/>
    </source>
</evidence>
<dbReference type="STRING" id="927083.DB32_003353"/>
<evidence type="ECO:0000256" key="1">
    <source>
        <dbReference type="ARBA" id="ARBA00033738"/>
    </source>
</evidence>
<name>A0A0F6SF25_9BACT</name>
<organism evidence="4 5">
    <name type="scientific">Sandaracinus amylolyticus</name>
    <dbReference type="NCBI Taxonomy" id="927083"/>
    <lineage>
        <taxon>Bacteria</taxon>
        <taxon>Pseudomonadati</taxon>
        <taxon>Myxococcota</taxon>
        <taxon>Polyangia</taxon>
        <taxon>Polyangiales</taxon>
        <taxon>Sandaracinaceae</taxon>
        <taxon>Sandaracinus</taxon>
    </lineage>
</organism>
<dbReference type="Pfam" id="PF04454">
    <property type="entry name" value="Linocin_M18"/>
    <property type="match status" value="1"/>
</dbReference>
<dbReference type="OrthoDB" id="2922at2"/>
<dbReference type="InterPro" id="IPR007544">
    <property type="entry name" value="ENCAP"/>
</dbReference>
<keyword evidence="5" id="KW-1185">Reference proteome</keyword>
<reference evidence="4 5" key="1">
    <citation type="submission" date="2015-03" db="EMBL/GenBank/DDBJ databases">
        <title>Genome assembly of Sandaracinus amylolyticus DSM 53668.</title>
        <authorList>
            <person name="Sharma G."/>
            <person name="Subramanian S."/>
        </authorList>
    </citation>
    <scope>NUCLEOTIDE SEQUENCE [LARGE SCALE GENOMIC DNA]</scope>
    <source>
        <strain evidence="4 5">DSM 53668</strain>
    </source>
</reference>
<keyword evidence="3" id="KW-1284">Encapsulin nanocompartment</keyword>
<comment type="similarity">
    <text evidence="2">Belongs to the encapsulin family. Family 1 subfamily.</text>
</comment>
<dbReference type="AlphaFoldDB" id="A0A0F6SF25"/>
<dbReference type="GO" id="GO:0140737">
    <property type="term" value="C:encapsulin nanocompartment"/>
    <property type="evidence" value="ECO:0007669"/>
    <property type="project" value="UniProtKB-SubCell"/>
</dbReference>
<evidence type="ECO:0000256" key="3">
    <source>
        <dbReference type="ARBA" id="ARBA00033787"/>
    </source>
</evidence>
<dbReference type="PANTHER" id="PTHR37165:SF1">
    <property type="entry name" value="TYPE 1 ENCAPSULIN SHELL PROTEIN"/>
    <property type="match status" value="1"/>
</dbReference>
<sequence length="264" mass="28816">MNLLKRELAPITPEAWAQIDAEARRVLNLHLAARKVVDFKGPLGWEKGAVNTGRLSTVDAPLDDVSARVRVVLPLVELRAYFDLPIDELDDASRGADDLDFKPLIEAAARIARAEDHAVFNGYAAAGIRGLIEASEHAPVSLAHARELPFAVVEAKEALRRAGVDGPYALVLGPRLYDENQAAAEDGYPIRSRVEPLVDRIVWAPALEHGALVSMRGGDFELTVGQDLSIGYASHDQSRVRLYLTESLTFRALETSAAVPLRRT</sequence>
<proteinExistence type="inferred from homology"/>
<dbReference type="NCBIfam" id="NF041155">
    <property type="entry name" value="encap_f1"/>
    <property type="match status" value="1"/>
</dbReference>
<protein>
    <recommendedName>
        <fullName evidence="6">Bacteriocin</fullName>
    </recommendedName>
</protein>
<dbReference type="PANTHER" id="PTHR37165">
    <property type="entry name" value="PEPTIDASE U56 FAMILY"/>
    <property type="match status" value="1"/>
</dbReference>
<dbReference type="KEGG" id="samy:DB32_003353"/>
<evidence type="ECO:0000313" key="5">
    <source>
        <dbReference type="Proteomes" id="UP000034883"/>
    </source>
</evidence>
<dbReference type="Proteomes" id="UP000034883">
    <property type="component" value="Chromosome"/>
</dbReference>